<evidence type="ECO:0000256" key="10">
    <source>
        <dbReference type="ARBA" id="ARBA00023310"/>
    </source>
</evidence>
<dbReference type="PANTHER" id="PTHR11410">
    <property type="entry name" value="ATP SYNTHASE SUBUNIT A"/>
    <property type="match status" value="1"/>
</dbReference>
<dbReference type="GO" id="GO:0005886">
    <property type="term" value="C:plasma membrane"/>
    <property type="evidence" value="ECO:0007669"/>
    <property type="project" value="UniProtKB-SubCell"/>
</dbReference>
<reference evidence="13" key="1">
    <citation type="submission" date="2022-08" db="EMBL/GenBank/DDBJ databases">
        <title>Genome analysis of Corynebacteriales strain.</title>
        <authorList>
            <person name="Lee S.D."/>
        </authorList>
    </citation>
    <scope>NUCLEOTIDE SEQUENCE</scope>
    <source>
        <strain evidence="13">D3-21</strain>
    </source>
</reference>
<feature type="transmembrane region" description="Helical" evidence="11">
    <location>
        <begin position="32"/>
        <end position="50"/>
    </location>
</feature>
<feature type="transmembrane region" description="Helical" evidence="11">
    <location>
        <begin position="89"/>
        <end position="112"/>
    </location>
</feature>
<keyword evidence="3 11" id="KW-0813">Transport</keyword>
<dbReference type="AlphaFoldDB" id="A0A9X4RJC7"/>
<dbReference type="PRINTS" id="PR00123">
    <property type="entry name" value="ATPASEA"/>
</dbReference>
<keyword evidence="9 11" id="KW-0472">Membrane</keyword>
<organism evidence="13 14">
    <name type="scientific">Speluncibacter jeojiensis</name>
    <dbReference type="NCBI Taxonomy" id="2710754"/>
    <lineage>
        <taxon>Bacteria</taxon>
        <taxon>Bacillati</taxon>
        <taxon>Actinomycetota</taxon>
        <taxon>Actinomycetes</taxon>
        <taxon>Mycobacteriales</taxon>
        <taxon>Speluncibacteraceae</taxon>
        <taxon>Speluncibacter</taxon>
    </lineage>
</organism>
<evidence type="ECO:0000256" key="11">
    <source>
        <dbReference type="HAMAP-Rule" id="MF_01393"/>
    </source>
</evidence>
<evidence type="ECO:0000256" key="4">
    <source>
        <dbReference type="ARBA" id="ARBA00022547"/>
    </source>
</evidence>
<evidence type="ECO:0000256" key="12">
    <source>
        <dbReference type="RuleBase" id="RU000483"/>
    </source>
</evidence>
<evidence type="ECO:0000256" key="2">
    <source>
        <dbReference type="ARBA" id="ARBA00006810"/>
    </source>
</evidence>
<dbReference type="PROSITE" id="PS00449">
    <property type="entry name" value="ATPASE_A"/>
    <property type="match status" value="1"/>
</dbReference>
<dbReference type="NCBIfam" id="TIGR01131">
    <property type="entry name" value="ATP_synt_6_or_A"/>
    <property type="match status" value="1"/>
</dbReference>
<dbReference type="InterPro" id="IPR035908">
    <property type="entry name" value="F0_ATP_A_sf"/>
</dbReference>
<proteinExistence type="inferred from homology"/>
<dbReference type="GO" id="GO:0045259">
    <property type="term" value="C:proton-transporting ATP synthase complex"/>
    <property type="evidence" value="ECO:0007669"/>
    <property type="project" value="UniProtKB-KW"/>
</dbReference>
<keyword evidence="5 11" id="KW-0812">Transmembrane</keyword>
<evidence type="ECO:0000313" key="13">
    <source>
        <dbReference type="EMBL" id="MDG3017046.1"/>
    </source>
</evidence>
<sequence length="259" mass="28637">MLASGEFHAPSIDEFFPGGLLFTGTPFEINRIMMVRLIMTAVLLLFFVIAMRSPKLIPRGVQNVAEYGLDFVRIHIAEEILGKEQGKRFLPLLTSIFFMVFALNLSSIIPFLNVSSNALIGAPLVCAVVAYIAFNYVGVKKYGLKFYKASVVVPNLPPALHILVIPIEFVSTFVLRPFTLTIRLMANMLAGDIMLVLFWTATHYFLLQASGGMHVFAIGGLAGAILITLFELLEIILQAYIFVLLTAVYIDLSLHAAEH</sequence>
<dbReference type="EMBL" id="JANRHA010000022">
    <property type="protein sequence ID" value="MDG3017046.1"/>
    <property type="molecule type" value="Genomic_DNA"/>
</dbReference>
<evidence type="ECO:0000256" key="5">
    <source>
        <dbReference type="ARBA" id="ARBA00022692"/>
    </source>
</evidence>
<evidence type="ECO:0000256" key="6">
    <source>
        <dbReference type="ARBA" id="ARBA00022781"/>
    </source>
</evidence>
<dbReference type="CDD" id="cd00310">
    <property type="entry name" value="ATP-synt_Fo_a_6"/>
    <property type="match status" value="1"/>
</dbReference>
<keyword evidence="4 11" id="KW-0138">CF(0)</keyword>
<evidence type="ECO:0000256" key="9">
    <source>
        <dbReference type="ARBA" id="ARBA00023136"/>
    </source>
</evidence>
<comment type="function">
    <text evidence="11 12">Key component of the proton channel; it plays a direct role in the translocation of protons across the membrane.</text>
</comment>
<keyword evidence="7 11" id="KW-1133">Transmembrane helix</keyword>
<feature type="transmembrane region" description="Helical" evidence="11">
    <location>
        <begin position="184"/>
        <end position="207"/>
    </location>
</feature>
<dbReference type="PANTHER" id="PTHR11410:SF0">
    <property type="entry name" value="ATP SYNTHASE SUBUNIT A"/>
    <property type="match status" value="1"/>
</dbReference>
<dbReference type="HAMAP" id="MF_01393">
    <property type="entry name" value="ATP_synth_a_bact"/>
    <property type="match status" value="1"/>
</dbReference>
<dbReference type="Gene3D" id="1.20.120.220">
    <property type="entry name" value="ATP synthase, F0 complex, subunit A"/>
    <property type="match status" value="1"/>
</dbReference>
<feature type="transmembrane region" description="Helical" evidence="11">
    <location>
        <begin position="159"/>
        <end position="178"/>
    </location>
</feature>
<keyword evidence="10 11" id="KW-0066">ATP synthesis</keyword>
<evidence type="ECO:0000256" key="7">
    <source>
        <dbReference type="ARBA" id="ARBA00022989"/>
    </source>
</evidence>
<dbReference type="InterPro" id="IPR023011">
    <property type="entry name" value="ATP_synth_F0_asu_AS"/>
</dbReference>
<keyword evidence="6 11" id="KW-0375">Hydrogen ion transport</keyword>
<feature type="transmembrane region" description="Helical" evidence="11">
    <location>
        <begin position="118"/>
        <end position="138"/>
    </location>
</feature>
<gene>
    <name evidence="11 13" type="primary">atpB</name>
    <name evidence="13" type="ORF">NVS88_21045</name>
</gene>
<dbReference type="SUPFAM" id="SSF81336">
    <property type="entry name" value="F1F0 ATP synthase subunit A"/>
    <property type="match status" value="1"/>
</dbReference>
<evidence type="ECO:0000256" key="1">
    <source>
        <dbReference type="ARBA" id="ARBA00004141"/>
    </source>
</evidence>
<keyword evidence="8 11" id="KW-0406">Ion transport</keyword>
<feature type="transmembrane region" description="Helical" evidence="11">
    <location>
        <begin position="239"/>
        <end position="257"/>
    </location>
</feature>
<accession>A0A9X4RJC7</accession>
<keyword evidence="14" id="KW-1185">Reference proteome</keyword>
<feature type="transmembrane region" description="Helical" evidence="11">
    <location>
        <begin position="214"/>
        <end position="233"/>
    </location>
</feature>
<dbReference type="Proteomes" id="UP001152755">
    <property type="component" value="Unassembled WGS sequence"/>
</dbReference>
<protein>
    <recommendedName>
        <fullName evidence="11 12">ATP synthase subunit a</fullName>
    </recommendedName>
    <alternativeName>
        <fullName evidence="11">ATP synthase F0 sector subunit a</fullName>
    </alternativeName>
    <alternativeName>
        <fullName evidence="11">F-ATPase subunit 6</fullName>
    </alternativeName>
</protein>
<name>A0A9X4RJC7_9ACTN</name>
<dbReference type="Pfam" id="PF00119">
    <property type="entry name" value="ATP-synt_A"/>
    <property type="match status" value="1"/>
</dbReference>
<evidence type="ECO:0000256" key="3">
    <source>
        <dbReference type="ARBA" id="ARBA00022448"/>
    </source>
</evidence>
<dbReference type="InterPro" id="IPR000568">
    <property type="entry name" value="ATP_synth_F0_asu"/>
</dbReference>
<evidence type="ECO:0000313" key="14">
    <source>
        <dbReference type="Proteomes" id="UP001152755"/>
    </source>
</evidence>
<comment type="caution">
    <text evidence="13">The sequence shown here is derived from an EMBL/GenBank/DDBJ whole genome shotgun (WGS) entry which is preliminary data.</text>
</comment>
<comment type="similarity">
    <text evidence="2 11 12">Belongs to the ATPase A chain family.</text>
</comment>
<dbReference type="RefSeq" id="WP_277835849.1">
    <property type="nucleotide sequence ID" value="NZ_JAAIVF010000011.1"/>
</dbReference>
<comment type="subcellular location">
    <subcellularLocation>
        <location evidence="11 12">Cell membrane</location>
        <topology evidence="11 12">Multi-pass membrane protein</topology>
    </subcellularLocation>
    <subcellularLocation>
        <location evidence="1">Membrane</location>
        <topology evidence="1">Multi-pass membrane protein</topology>
    </subcellularLocation>
</comment>
<keyword evidence="11" id="KW-1003">Cell membrane</keyword>
<evidence type="ECO:0000256" key="8">
    <source>
        <dbReference type="ARBA" id="ARBA00023065"/>
    </source>
</evidence>
<dbReference type="GO" id="GO:0046933">
    <property type="term" value="F:proton-transporting ATP synthase activity, rotational mechanism"/>
    <property type="evidence" value="ECO:0007669"/>
    <property type="project" value="UniProtKB-UniRule"/>
</dbReference>
<dbReference type="InterPro" id="IPR045083">
    <property type="entry name" value="ATP_synth_F0_asu_bact/mt"/>
</dbReference>